<evidence type="ECO:0000313" key="2">
    <source>
        <dbReference type="Proteomes" id="UP001180531"/>
    </source>
</evidence>
<organism evidence="1 2">
    <name type="scientific">Streptomyces hesseae</name>
    <dbReference type="NCBI Taxonomy" id="3075519"/>
    <lineage>
        <taxon>Bacteria</taxon>
        <taxon>Bacillati</taxon>
        <taxon>Actinomycetota</taxon>
        <taxon>Actinomycetes</taxon>
        <taxon>Kitasatosporales</taxon>
        <taxon>Streptomycetaceae</taxon>
        <taxon>Streptomyces</taxon>
    </lineage>
</organism>
<sequence length="493" mass="51635">MTEPSPLGQPLLDYAVITEPFPLYAATEGAPPTTLHIVVSNGGAESVYCREIILSLPHGDLAQSLVVGDKDGEGSATGWTVEQLQTGAVAGLPEGDYEHFRATHQDEKAPVDRSGITITLKNLSISKEPGTARVEIRETATKDLGNWPTSVGYTTCTLTKFPAPEIPAQIVNDFRAEKPEAVAPDRGVHLTWRGPKTLNYTVSYGSGAKAADGQDDTVRDLEWKGTVTRDTTFYLTYEIGGVTHCLTTTVTVPDPQLTGLGVDGAATVGGTTTLGVLTVGGMLTAKSDLAVEYAGATKLTTSGVTGLQAVGLQVDGDATIDGDTTIKKDLTVGTAYASPHKFTTGGTGMGVEVVGQLHTKGDFVASGAVDLFSGSVYTKHSDYIGDGGEWNYTAPTDGFIGVHLVCLTHEGSTDARELTAQWAANVDVSSGASYSAGIPQGYLDGGTKATDSITAPVHKGESVKITTHGPQVIKGSGYITIYWHPMGEQRDLQ</sequence>
<dbReference type="RefSeq" id="WP_311613118.1">
    <property type="nucleotide sequence ID" value="NZ_JAVRFI010000014.1"/>
</dbReference>
<reference evidence="1" key="1">
    <citation type="submission" date="2024-05" db="EMBL/GenBank/DDBJ databases">
        <title>30 novel species of actinomycetes from the DSMZ collection.</title>
        <authorList>
            <person name="Nouioui I."/>
        </authorList>
    </citation>
    <scope>NUCLEOTIDE SEQUENCE</scope>
    <source>
        <strain evidence="1">DSM 40473</strain>
    </source>
</reference>
<evidence type="ECO:0000313" key="1">
    <source>
        <dbReference type="EMBL" id="MDT0451632.1"/>
    </source>
</evidence>
<gene>
    <name evidence="1" type="ORF">RM609_21465</name>
</gene>
<accession>A0ABU2SRK9</accession>
<name>A0ABU2SRK9_9ACTN</name>
<proteinExistence type="predicted"/>
<protein>
    <submittedName>
        <fullName evidence="1">Uncharacterized protein</fullName>
    </submittedName>
</protein>
<keyword evidence="2" id="KW-1185">Reference proteome</keyword>
<dbReference type="EMBL" id="JAVRFI010000014">
    <property type="protein sequence ID" value="MDT0451632.1"/>
    <property type="molecule type" value="Genomic_DNA"/>
</dbReference>
<comment type="caution">
    <text evidence="1">The sequence shown here is derived from an EMBL/GenBank/DDBJ whole genome shotgun (WGS) entry which is preliminary data.</text>
</comment>
<dbReference type="Proteomes" id="UP001180531">
    <property type="component" value="Unassembled WGS sequence"/>
</dbReference>